<evidence type="ECO:0000313" key="3">
    <source>
        <dbReference type="Proteomes" id="UP001153365"/>
    </source>
</evidence>
<sequence length="124" mass="13610">MEEAANIGIVQATGPCLLLVMNKALRESREKIEELKQILDRDGLDKEKREGRLFQVGYAIKAIKLGSTVIEATTKHGVVLDVERRSQSKLLEASSIEKIMEIYSHVGCAVSGLVADSCTMVKHA</sequence>
<keyword evidence="1" id="KW-0647">Proteasome</keyword>
<dbReference type="SUPFAM" id="SSF56235">
    <property type="entry name" value="N-terminal nucleophile aminohydrolases (Ntn hydrolases)"/>
    <property type="match status" value="1"/>
</dbReference>
<comment type="caution">
    <text evidence="2">The sequence shown here is derived from an EMBL/GenBank/DDBJ whole genome shotgun (WGS) entry which is preliminary data.</text>
</comment>
<dbReference type="InterPro" id="IPR029055">
    <property type="entry name" value="Ntn_hydrolases_N"/>
</dbReference>
<dbReference type="Proteomes" id="UP001153365">
    <property type="component" value="Unassembled WGS sequence"/>
</dbReference>
<evidence type="ECO:0000256" key="1">
    <source>
        <dbReference type="ARBA" id="ARBA00022942"/>
    </source>
</evidence>
<dbReference type="EMBL" id="CALTRL010000005">
    <property type="protein sequence ID" value="CAH7665746.1"/>
    <property type="molecule type" value="Genomic_DNA"/>
</dbReference>
<keyword evidence="3" id="KW-1185">Reference proteome</keyword>
<reference evidence="2" key="1">
    <citation type="submission" date="2022-06" db="EMBL/GenBank/DDBJ databases">
        <authorList>
            <consortium name="SYNGENTA / RWTH Aachen University"/>
        </authorList>
    </citation>
    <scope>NUCLEOTIDE SEQUENCE</scope>
</reference>
<dbReference type="InterPro" id="IPR050115">
    <property type="entry name" value="Proteasome_alpha"/>
</dbReference>
<proteinExistence type="predicted"/>
<evidence type="ECO:0000313" key="2">
    <source>
        <dbReference type="EMBL" id="CAH7665746.1"/>
    </source>
</evidence>
<dbReference type="PANTHER" id="PTHR11599">
    <property type="entry name" value="PROTEASOME SUBUNIT ALPHA/BETA"/>
    <property type="match status" value="1"/>
</dbReference>
<protein>
    <submittedName>
        <fullName evidence="2">Nucleophile aminohydrolase</fullName>
    </submittedName>
</protein>
<dbReference type="Gene3D" id="3.60.20.10">
    <property type="entry name" value="Glutamine Phosphoribosylpyrophosphate, subunit 1, domain 1"/>
    <property type="match status" value="1"/>
</dbReference>
<name>A0AAV0AEC7_PHAPC</name>
<accession>A0AAV0AEC7</accession>
<dbReference type="Pfam" id="PF00227">
    <property type="entry name" value="Proteasome"/>
    <property type="match status" value="1"/>
</dbReference>
<dbReference type="AlphaFoldDB" id="A0AAV0AEC7"/>
<gene>
    <name evidence="2" type="ORF">PPACK8108_LOCUS31</name>
</gene>
<dbReference type="InterPro" id="IPR001353">
    <property type="entry name" value="Proteasome_sua/b"/>
</dbReference>
<organism evidence="2 3">
    <name type="scientific">Phakopsora pachyrhizi</name>
    <name type="common">Asian soybean rust disease fungus</name>
    <dbReference type="NCBI Taxonomy" id="170000"/>
    <lineage>
        <taxon>Eukaryota</taxon>
        <taxon>Fungi</taxon>
        <taxon>Dikarya</taxon>
        <taxon>Basidiomycota</taxon>
        <taxon>Pucciniomycotina</taxon>
        <taxon>Pucciniomycetes</taxon>
        <taxon>Pucciniales</taxon>
        <taxon>Phakopsoraceae</taxon>
        <taxon>Phakopsora</taxon>
    </lineage>
</organism>
<dbReference type="GO" id="GO:0005839">
    <property type="term" value="C:proteasome core complex"/>
    <property type="evidence" value="ECO:0007669"/>
    <property type="project" value="InterPro"/>
</dbReference>
<dbReference type="GO" id="GO:0051603">
    <property type="term" value="P:proteolysis involved in protein catabolic process"/>
    <property type="evidence" value="ECO:0007669"/>
    <property type="project" value="InterPro"/>
</dbReference>